<reference evidence="9 10" key="1">
    <citation type="journal article" date="2012" name="MBio">
        <title>Insight into the transmission biology and species-specific functional capabilities of tsetse (Diptera: glossinidae) obligate symbiont wigglesworthia.</title>
        <authorList>
            <person name="Rio R.V."/>
            <person name="Symula R.E."/>
            <person name="Wang J."/>
            <person name="Lohs C."/>
            <person name="Wu Y.N."/>
            <person name="Snyder A.K."/>
            <person name="Bjornson R.D."/>
            <person name="Oshima K."/>
            <person name="Biehl B.S."/>
            <person name="Perna N.T."/>
            <person name="Hattori M."/>
            <person name="Aksoy S."/>
        </authorList>
    </citation>
    <scope>NUCLEOTIDE SEQUENCE [LARGE SCALE GENOMIC DNA]</scope>
    <source>
        <strain evidence="9">WGM</strain>
    </source>
</reference>
<evidence type="ECO:0000256" key="3">
    <source>
        <dbReference type="ARBA" id="ARBA00022884"/>
    </source>
</evidence>
<dbReference type="CDD" id="cd07026">
    <property type="entry name" value="Ribosomal_L20"/>
    <property type="match status" value="1"/>
</dbReference>
<dbReference type="SUPFAM" id="SSF74731">
    <property type="entry name" value="Ribosomal protein L20"/>
    <property type="match status" value="1"/>
</dbReference>
<dbReference type="AlphaFoldDB" id="H6Q5P4"/>
<evidence type="ECO:0000313" key="10">
    <source>
        <dbReference type="Proteomes" id="UP000009061"/>
    </source>
</evidence>
<evidence type="ECO:0000313" key="9">
    <source>
        <dbReference type="EMBL" id="AFA40948.1"/>
    </source>
</evidence>
<dbReference type="Gene3D" id="6.10.160.10">
    <property type="match status" value="1"/>
</dbReference>
<dbReference type="HAMAP" id="MF_00382">
    <property type="entry name" value="Ribosomal_bL20"/>
    <property type="match status" value="1"/>
</dbReference>
<dbReference type="PANTHER" id="PTHR10986">
    <property type="entry name" value="39S RIBOSOMAL PROTEIN L20"/>
    <property type="match status" value="1"/>
</dbReference>
<dbReference type="InterPro" id="IPR049946">
    <property type="entry name" value="RIBOSOMAL_L20_CS"/>
</dbReference>
<dbReference type="eggNOG" id="COG0292">
    <property type="taxonomic scope" value="Bacteria"/>
</dbReference>
<dbReference type="RefSeq" id="WP_014353887.1">
    <property type="nucleotide sequence ID" value="NC_016893.1"/>
</dbReference>
<dbReference type="Gene3D" id="1.10.1900.20">
    <property type="entry name" value="Ribosomal protein L20"/>
    <property type="match status" value="1"/>
</dbReference>
<dbReference type="GO" id="GO:0000027">
    <property type="term" value="P:ribosomal large subunit assembly"/>
    <property type="evidence" value="ECO:0007669"/>
    <property type="project" value="UniProtKB-UniRule"/>
</dbReference>
<evidence type="ECO:0000256" key="8">
    <source>
        <dbReference type="RuleBase" id="RU000560"/>
    </source>
</evidence>
<proteinExistence type="inferred from homology"/>
<evidence type="ECO:0000256" key="7">
    <source>
        <dbReference type="HAMAP-Rule" id="MF_00382"/>
    </source>
</evidence>
<keyword evidence="5 7" id="KW-0687">Ribonucleoprotein</keyword>
<dbReference type="GO" id="GO:0006412">
    <property type="term" value="P:translation"/>
    <property type="evidence" value="ECO:0007669"/>
    <property type="project" value="InterPro"/>
</dbReference>
<dbReference type="GO" id="GO:1990904">
    <property type="term" value="C:ribonucleoprotein complex"/>
    <property type="evidence" value="ECO:0007669"/>
    <property type="project" value="UniProtKB-KW"/>
</dbReference>
<keyword evidence="4 7" id="KW-0689">Ribosomal protein</keyword>
<dbReference type="OrthoDB" id="9808966at2"/>
<keyword evidence="3 7" id="KW-0694">RNA-binding</keyword>
<dbReference type="Pfam" id="PF00453">
    <property type="entry name" value="Ribosomal_L20"/>
    <property type="match status" value="1"/>
</dbReference>
<dbReference type="HOGENOM" id="CLU_123265_0_1_6"/>
<protein>
    <recommendedName>
        <fullName evidence="6 7">Large ribosomal subunit protein bL20</fullName>
    </recommendedName>
</protein>
<evidence type="ECO:0000256" key="4">
    <source>
        <dbReference type="ARBA" id="ARBA00022980"/>
    </source>
</evidence>
<dbReference type="EMBL" id="CP003315">
    <property type="protein sequence ID" value="AFA40948.1"/>
    <property type="molecule type" value="Genomic_DNA"/>
</dbReference>
<dbReference type="InterPro" id="IPR035566">
    <property type="entry name" value="Ribosomal_protein_bL20_C"/>
</dbReference>
<gene>
    <name evidence="7 9" type="primary">rplT</name>
    <name evidence="9" type="synonym">pdzA</name>
    <name evidence="9" type="ORF">WIGMOR_0088</name>
</gene>
<dbReference type="KEGG" id="wgl:WIGMOR_0088"/>
<evidence type="ECO:0000256" key="6">
    <source>
        <dbReference type="ARBA" id="ARBA00035172"/>
    </source>
</evidence>
<keyword evidence="10" id="KW-1185">Reference proteome</keyword>
<dbReference type="GO" id="GO:0019843">
    <property type="term" value="F:rRNA binding"/>
    <property type="evidence" value="ECO:0007669"/>
    <property type="project" value="UniProtKB-UniRule"/>
</dbReference>
<comment type="function">
    <text evidence="7 8">Binds directly to 23S ribosomal RNA and is necessary for the in vitro assembly process of the 50S ribosomal subunit. It is not involved in the protein synthesizing functions of that subunit.</text>
</comment>
<comment type="similarity">
    <text evidence="1 7 8">Belongs to the bacterial ribosomal protein bL20 family.</text>
</comment>
<dbReference type="Proteomes" id="UP000009061">
    <property type="component" value="Chromosome"/>
</dbReference>
<evidence type="ECO:0000256" key="1">
    <source>
        <dbReference type="ARBA" id="ARBA00007698"/>
    </source>
</evidence>
<dbReference type="GO" id="GO:0003735">
    <property type="term" value="F:structural constituent of ribosome"/>
    <property type="evidence" value="ECO:0007669"/>
    <property type="project" value="InterPro"/>
</dbReference>
<dbReference type="PROSITE" id="PS00937">
    <property type="entry name" value="RIBOSOMAL_L20"/>
    <property type="match status" value="1"/>
</dbReference>
<dbReference type="STRING" id="1142511.WIGMOR_0088"/>
<dbReference type="InterPro" id="IPR005813">
    <property type="entry name" value="Ribosomal_bL20"/>
</dbReference>
<dbReference type="NCBIfam" id="TIGR01032">
    <property type="entry name" value="rplT_bact"/>
    <property type="match status" value="1"/>
</dbReference>
<name>H6Q5P4_WIGGL</name>
<dbReference type="GO" id="GO:0005840">
    <property type="term" value="C:ribosome"/>
    <property type="evidence" value="ECO:0007669"/>
    <property type="project" value="UniProtKB-KW"/>
</dbReference>
<evidence type="ECO:0000256" key="2">
    <source>
        <dbReference type="ARBA" id="ARBA00022730"/>
    </source>
</evidence>
<dbReference type="FunFam" id="1.10.1900.20:FF:000001">
    <property type="entry name" value="50S ribosomal protein L20"/>
    <property type="match status" value="1"/>
</dbReference>
<sequence length="117" mass="13968">MTRVKRGVTAHARHKKILKKSKGYYGARSRSYRSAFQAFIKSGQYAYRDRKNKKRTLRRLWICRINACARKHGISYSLFMHKIKQLSIYLDRKMLSEIAIYDEKAFTNLYEKIKNLS</sequence>
<evidence type="ECO:0000256" key="5">
    <source>
        <dbReference type="ARBA" id="ARBA00023274"/>
    </source>
</evidence>
<organism evidence="9 10">
    <name type="scientific">Wigglesworthia glossinidia endosymbiont of Glossina morsitans morsitans</name>
    <name type="common">Yale colony</name>
    <dbReference type="NCBI Taxonomy" id="1142511"/>
    <lineage>
        <taxon>Bacteria</taxon>
        <taxon>Pseudomonadati</taxon>
        <taxon>Pseudomonadota</taxon>
        <taxon>Gammaproteobacteria</taxon>
        <taxon>Enterobacterales</taxon>
        <taxon>Erwiniaceae</taxon>
        <taxon>Wigglesworthia</taxon>
    </lineage>
</organism>
<dbReference type="PRINTS" id="PR00062">
    <property type="entry name" value="RIBOSOMALL20"/>
</dbReference>
<keyword evidence="2 7" id="KW-0699">rRNA-binding</keyword>
<accession>H6Q5P4</accession>